<dbReference type="Proteomes" id="UP000218824">
    <property type="component" value="Chromosome"/>
</dbReference>
<feature type="transmembrane region" description="Helical" evidence="1">
    <location>
        <begin position="144"/>
        <end position="167"/>
    </location>
</feature>
<feature type="transmembrane region" description="Helical" evidence="1">
    <location>
        <begin position="365"/>
        <end position="390"/>
    </location>
</feature>
<feature type="transmembrane region" description="Helical" evidence="1">
    <location>
        <begin position="281"/>
        <end position="300"/>
    </location>
</feature>
<dbReference type="RefSeq" id="WP_096377091.1">
    <property type="nucleotide sequence ID" value="NZ_AP014940.1"/>
</dbReference>
<keyword evidence="1" id="KW-1133">Transmembrane helix</keyword>
<reference evidence="2 3" key="1">
    <citation type="journal article" date="2017" name="DNA Res.">
        <title>Complete genome sequence and expression profile of the commercial lytic enzyme producer Lysobacter enzymogenes M497-1.</title>
        <authorList>
            <person name="Takami H."/>
            <person name="Toyoda A."/>
            <person name="Uchiyama I."/>
            <person name="Itoh T."/>
            <person name="Takaki Y."/>
            <person name="Arai W."/>
            <person name="Nishi S."/>
            <person name="Kawai M."/>
            <person name="Shinya K."/>
            <person name="Ikeda H."/>
        </authorList>
    </citation>
    <scope>NUCLEOTIDE SEQUENCE [LARGE SCALE GENOMIC DNA]</scope>
    <source>
        <strain evidence="2 3">M497-1</strain>
    </source>
</reference>
<dbReference type="EMBL" id="AP014940">
    <property type="protein sequence ID" value="BAV96761.1"/>
    <property type="molecule type" value="Genomic_DNA"/>
</dbReference>
<sequence length="432" mass="47124">MANSDDQTYYVIPLSVQREGEAYYIGNAELGEFYEFPEDGLRIVERLQAGDSVGAIKRALAARTADGADAGGANTDSANTEGANASGEIAAGAGVAETVDVDDFLAQLREIGFILPPHERDAYQRRVDESAAGDRRLSFRANTALARALFSPATLALYVGVLAYAGYSAWLDPRLRPNLQAFYLEQHLTLTLVALLGLYFVTTMLHELGHMLAAARYGVSSRLGIGNRLWDLVAEADLTGILSLPRRQRYLPLLAGMMIDVLNIALLSLAVGWLLDHGGNAFVVQLLQALVLQLLITLSWQLNIFLRTDFYYVVCNYFGHPDLDQQARLYLRDRLHRFSGGRIGAAAAPGALVPRNLGVLRAFSLLWVAGRISALALLAFVLIPTLTRYIVRAYDIFASPAATRAAALDATAFAAISVALFAAGMYLWLRRR</sequence>
<evidence type="ECO:0000313" key="2">
    <source>
        <dbReference type="EMBL" id="BAV96761.1"/>
    </source>
</evidence>
<evidence type="ECO:0008006" key="4">
    <source>
        <dbReference type="Google" id="ProtNLM"/>
    </source>
</evidence>
<organism evidence="2 3">
    <name type="scientific">Lysobacter enzymogenes</name>
    <dbReference type="NCBI Taxonomy" id="69"/>
    <lineage>
        <taxon>Bacteria</taxon>
        <taxon>Pseudomonadati</taxon>
        <taxon>Pseudomonadota</taxon>
        <taxon>Gammaproteobacteria</taxon>
        <taxon>Lysobacterales</taxon>
        <taxon>Lysobacteraceae</taxon>
        <taxon>Lysobacter</taxon>
    </lineage>
</organism>
<keyword evidence="1" id="KW-0812">Transmembrane</keyword>
<feature type="transmembrane region" description="Helical" evidence="1">
    <location>
        <begin position="410"/>
        <end position="429"/>
    </location>
</feature>
<name>A0AAU9AR68_LYSEN</name>
<gene>
    <name evidence="2" type="ORF">LEN_1274</name>
</gene>
<proteinExistence type="predicted"/>
<dbReference type="AlphaFoldDB" id="A0AAU9AR68"/>
<feature type="transmembrane region" description="Helical" evidence="1">
    <location>
        <begin position="250"/>
        <end position="275"/>
    </location>
</feature>
<feature type="transmembrane region" description="Helical" evidence="1">
    <location>
        <begin position="187"/>
        <end position="206"/>
    </location>
</feature>
<evidence type="ECO:0000313" key="3">
    <source>
        <dbReference type="Proteomes" id="UP000218824"/>
    </source>
</evidence>
<evidence type="ECO:0000256" key="1">
    <source>
        <dbReference type="SAM" id="Phobius"/>
    </source>
</evidence>
<dbReference type="GeneID" id="83063150"/>
<accession>A0AAU9AR68</accession>
<keyword evidence="1" id="KW-0472">Membrane</keyword>
<protein>
    <recommendedName>
        <fullName evidence="4">Peptidase M50</fullName>
    </recommendedName>
</protein>
<dbReference type="KEGG" id="lem:LEN_1274"/>